<reference evidence="3" key="1">
    <citation type="submission" date="2021-02" db="EMBL/GenBank/DDBJ databases">
        <authorList>
            <person name="Dougan E. K."/>
            <person name="Rhodes N."/>
            <person name="Thang M."/>
            <person name="Chan C."/>
        </authorList>
    </citation>
    <scope>NUCLEOTIDE SEQUENCE</scope>
</reference>
<evidence type="ECO:0000313" key="3">
    <source>
        <dbReference type="EMBL" id="CAE7472351.1"/>
    </source>
</evidence>
<name>A0A812SBV8_9DINO</name>
<evidence type="ECO:0000256" key="2">
    <source>
        <dbReference type="SAM" id="MobiDB-lite"/>
    </source>
</evidence>
<protein>
    <submittedName>
        <fullName evidence="3">Uncharacterized protein</fullName>
    </submittedName>
</protein>
<keyword evidence="1" id="KW-0175">Coiled coil</keyword>
<feature type="region of interest" description="Disordered" evidence="2">
    <location>
        <begin position="296"/>
        <end position="354"/>
    </location>
</feature>
<comment type="caution">
    <text evidence="3">The sequence shown here is derived from an EMBL/GenBank/DDBJ whole genome shotgun (WGS) entry which is preliminary data.</text>
</comment>
<dbReference type="OrthoDB" id="425900at2759"/>
<proteinExistence type="predicted"/>
<evidence type="ECO:0000256" key="1">
    <source>
        <dbReference type="SAM" id="Coils"/>
    </source>
</evidence>
<organism evidence="3 4">
    <name type="scientific">Symbiodinium necroappetens</name>
    <dbReference type="NCBI Taxonomy" id="1628268"/>
    <lineage>
        <taxon>Eukaryota</taxon>
        <taxon>Sar</taxon>
        <taxon>Alveolata</taxon>
        <taxon>Dinophyceae</taxon>
        <taxon>Suessiales</taxon>
        <taxon>Symbiodiniaceae</taxon>
        <taxon>Symbiodinium</taxon>
    </lineage>
</organism>
<dbReference type="EMBL" id="CAJNJA010021252">
    <property type="protein sequence ID" value="CAE7472351.1"/>
    <property type="molecule type" value="Genomic_DNA"/>
</dbReference>
<sequence length="420" mass="44601">MEAKAVAPEVRTPFNPKQVASGAWPRTQLLEPASAMSTPIPMPGLVASGIVRTTAAGDNGHVYVRGGTQYYSLSPTAHPPSKHGGMQTGCSSGMAASLPTTPLILREGRPAPLDSVDNTSTVLATPTRAWYSPSRIEDTYAGLDLACKAASGRRRTPPPTPPAAMRRIVSRSAAEEGLGPAAELPIPGTGCPQHVPLREAGPAQSGGREQLLAGVWASKLQAAEEEKQVLLRKLEAENRRNVELEGERKGLKTSLDRMEKLLADMAVASLPPQEVRALSPPSLKASFTMAASEASVRSRAGSRDAQSPAKSPRPSIRFGWSRGFSSSARASPSRISQSWNEGSALGDDSMSGSWGRRDFSYFPSVSPRREPKLHALVGEASRTKSSEVNRDSDRYSLVRICQNLPPQLSRLGAAGSPLAS</sequence>
<keyword evidence="4" id="KW-1185">Reference proteome</keyword>
<dbReference type="AlphaFoldDB" id="A0A812SBV8"/>
<gene>
    <name evidence="3" type="ORF">SNEC2469_LOCUS13322</name>
</gene>
<feature type="compositionally biased region" description="Low complexity" evidence="2">
    <location>
        <begin position="315"/>
        <end position="338"/>
    </location>
</feature>
<evidence type="ECO:0000313" key="4">
    <source>
        <dbReference type="Proteomes" id="UP000601435"/>
    </source>
</evidence>
<feature type="coiled-coil region" evidence="1">
    <location>
        <begin position="217"/>
        <end position="261"/>
    </location>
</feature>
<accession>A0A812SBV8</accession>
<dbReference type="Proteomes" id="UP000601435">
    <property type="component" value="Unassembled WGS sequence"/>
</dbReference>